<dbReference type="EMBL" id="ACLJ02000003">
    <property type="protein sequence ID" value="EFK53716.1"/>
    <property type="molecule type" value="Genomic_DNA"/>
</dbReference>
<keyword evidence="5" id="KW-1185">Reference proteome</keyword>
<evidence type="ECO:0000256" key="3">
    <source>
        <dbReference type="SAM" id="SignalP"/>
    </source>
</evidence>
<evidence type="ECO:0008006" key="6">
    <source>
        <dbReference type="Google" id="ProtNLM"/>
    </source>
</evidence>
<reference evidence="4" key="1">
    <citation type="submission" date="2010-06" db="EMBL/GenBank/DDBJ databases">
        <authorList>
            <person name="Muzny D."/>
            <person name="Qin X."/>
            <person name="Buhay C."/>
            <person name="Dugan-Rocha S."/>
            <person name="Ding Y."/>
            <person name="Chen G."/>
            <person name="Hawes A."/>
            <person name="Holder M."/>
            <person name="Jhangiani S."/>
            <person name="Johnson A."/>
            <person name="Khan Z."/>
            <person name="Li Z."/>
            <person name="Liu W."/>
            <person name="Liu X."/>
            <person name="Perez L."/>
            <person name="Shen H."/>
            <person name="Wang Q."/>
            <person name="Watt J."/>
            <person name="Xi L."/>
            <person name="Xin Y."/>
            <person name="Zhou J."/>
            <person name="Deng J."/>
            <person name="Jiang H."/>
            <person name="Liu Y."/>
            <person name="Qu J."/>
            <person name="Song X.-Z."/>
            <person name="Zhang L."/>
            <person name="Villasana D."/>
            <person name="Johnson A."/>
            <person name="Liu J."/>
            <person name="Liyanage D."/>
            <person name="Lorensuhewa L."/>
            <person name="Robinson T."/>
            <person name="Song A."/>
            <person name="Song B.-B."/>
            <person name="Dinh H."/>
            <person name="Thornton R."/>
            <person name="Coyle M."/>
            <person name="Francisco L."/>
            <person name="Jackson L."/>
            <person name="Javaid M."/>
            <person name="Korchina V."/>
            <person name="Kovar C."/>
            <person name="Mata R."/>
            <person name="Mathew T."/>
            <person name="Ngo R."/>
            <person name="Nguyen L."/>
            <person name="Nguyen N."/>
            <person name="Okwuonu G."/>
            <person name="Ongeri F."/>
            <person name="Pham C."/>
            <person name="Simmons D."/>
            <person name="Wilczek-Boney K."/>
            <person name="Hale W."/>
            <person name="Jakkamsetti A."/>
            <person name="Pham P."/>
            <person name="Ruth R."/>
            <person name="San Lucas F."/>
            <person name="Warren J."/>
            <person name="Zhang J."/>
            <person name="Zhao Z."/>
            <person name="Zhou C."/>
            <person name="Zhu D."/>
            <person name="Lee S."/>
            <person name="Bess C."/>
            <person name="Blankenburg K."/>
            <person name="Forbes L."/>
            <person name="Fu Q."/>
            <person name="Gubbala S."/>
            <person name="Hirani K."/>
            <person name="Jayaseelan J.C."/>
            <person name="Lara F."/>
            <person name="Munidasa M."/>
            <person name="Palculict T."/>
            <person name="Patil S."/>
            <person name="Pu L.-L."/>
            <person name="Saada N."/>
            <person name="Tang L."/>
            <person name="Weissenberger G."/>
            <person name="Zhu Y."/>
            <person name="Hemphill L."/>
            <person name="Shang Y."/>
            <person name="Youmans B."/>
            <person name="Ayvaz T."/>
            <person name="Ross M."/>
            <person name="Santibanez J."/>
            <person name="Aqrawi P."/>
            <person name="Gross S."/>
            <person name="Joshi V."/>
            <person name="Fowler G."/>
            <person name="Nazareth L."/>
            <person name="Reid J."/>
            <person name="Worley K."/>
            <person name="Petrosino J."/>
            <person name="Highlander S."/>
            <person name="Gibbs R."/>
        </authorList>
    </citation>
    <scope>NUCLEOTIDE SEQUENCE [LARGE SCALE GENOMIC DNA]</scope>
    <source>
        <strain evidence="4">ATCC 33030</strain>
    </source>
</reference>
<keyword evidence="2" id="KW-0472">Membrane</keyword>
<dbReference type="HOGENOM" id="CLU_144039_0_0_11"/>
<evidence type="ECO:0000256" key="2">
    <source>
        <dbReference type="SAM" id="Phobius"/>
    </source>
</evidence>
<dbReference type="AlphaFoldDB" id="D7WF37"/>
<proteinExistence type="predicted"/>
<comment type="caution">
    <text evidence="4">The sequence shown here is derived from an EMBL/GenBank/DDBJ whole genome shotgun (WGS) entry which is preliminary data.</text>
</comment>
<feature type="signal peptide" evidence="3">
    <location>
        <begin position="1"/>
        <end position="27"/>
    </location>
</feature>
<name>D7WF37_9CORY</name>
<dbReference type="OrthoDB" id="4426422at2"/>
<gene>
    <name evidence="4" type="ORF">HMPREF0291_11373</name>
</gene>
<accession>D7WF37</accession>
<feature type="transmembrane region" description="Helical" evidence="2">
    <location>
        <begin position="100"/>
        <end position="121"/>
    </location>
</feature>
<evidence type="ECO:0000256" key="1">
    <source>
        <dbReference type="SAM" id="MobiDB-lite"/>
    </source>
</evidence>
<keyword evidence="3" id="KW-0732">Signal</keyword>
<organism evidence="4 5">
    <name type="scientific">Corynebacterium genitalium ATCC 33030</name>
    <dbReference type="NCBI Taxonomy" id="585529"/>
    <lineage>
        <taxon>Bacteria</taxon>
        <taxon>Bacillati</taxon>
        <taxon>Actinomycetota</taxon>
        <taxon>Actinomycetes</taxon>
        <taxon>Mycobacteriales</taxon>
        <taxon>Corynebacteriaceae</taxon>
        <taxon>Corynebacterium</taxon>
    </lineage>
</organism>
<keyword evidence="2" id="KW-1133">Transmembrane helix</keyword>
<evidence type="ECO:0000313" key="4">
    <source>
        <dbReference type="EMBL" id="EFK53716.1"/>
    </source>
</evidence>
<feature type="chain" id="PRO_5003108228" description="Tat pathway signal sequence domain protein" evidence="3">
    <location>
        <begin position="28"/>
        <end position="131"/>
    </location>
</feature>
<evidence type="ECO:0000313" key="5">
    <source>
        <dbReference type="Proteomes" id="UP000004208"/>
    </source>
</evidence>
<feature type="compositionally biased region" description="Polar residues" evidence="1">
    <location>
        <begin position="33"/>
        <end position="48"/>
    </location>
</feature>
<feature type="region of interest" description="Disordered" evidence="1">
    <location>
        <begin position="29"/>
        <end position="49"/>
    </location>
</feature>
<dbReference type="RefSeq" id="WP_005289700.1">
    <property type="nucleotide sequence ID" value="NZ_CM000961.1"/>
</dbReference>
<keyword evidence="2" id="KW-0812">Transmembrane</keyword>
<sequence length="131" mass="13759">MRKFRNAALAAATATAVAFGGTSVAMAEETQDTKTQSSGSSIGYNQEGDTPLKDLLGKLGGGNVRHEIGKATDAGKPADINNFFTNPEDMPQWARIWHEAFTAVSVLAAIGAVIGLGNYALNQGLLPQIPW</sequence>
<protein>
    <recommendedName>
        <fullName evidence="6">Tat pathway signal sequence domain protein</fullName>
    </recommendedName>
</protein>
<dbReference type="Proteomes" id="UP000004208">
    <property type="component" value="Unassembled WGS sequence"/>
</dbReference>
<dbReference type="STRING" id="585529.HMPREF0291_11373"/>